<dbReference type="EMBL" id="BMIH01000001">
    <property type="protein sequence ID" value="GGB19397.1"/>
    <property type="molecule type" value="Genomic_DNA"/>
</dbReference>
<evidence type="ECO:0000313" key="6">
    <source>
        <dbReference type="EMBL" id="GGB19397.1"/>
    </source>
</evidence>
<keyword evidence="4 5" id="KW-0472">Membrane</keyword>
<dbReference type="PANTHER" id="PTHR36974">
    <property type="entry name" value="MEMBRANE PROTEIN-RELATED"/>
    <property type="match status" value="1"/>
</dbReference>
<keyword evidence="3 5" id="KW-1133">Transmembrane helix</keyword>
<comment type="subcellular location">
    <subcellularLocation>
        <location evidence="1">Membrane</location>
        <topology evidence="1">Multi-pass membrane protein</topology>
    </subcellularLocation>
</comment>
<dbReference type="RefSeq" id="WP_188657177.1">
    <property type="nucleotide sequence ID" value="NZ_BMIH01000001.1"/>
</dbReference>
<dbReference type="PANTHER" id="PTHR36974:SF1">
    <property type="entry name" value="DOXX FAMILY MEMBRANE PROTEIN"/>
    <property type="match status" value="1"/>
</dbReference>
<dbReference type="Proteomes" id="UP000623067">
    <property type="component" value="Unassembled WGS sequence"/>
</dbReference>
<dbReference type="GO" id="GO:0016020">
    <property type="term" value="C:membrane"/>
    <property type="evidence" value="ECO:0007669"/>
    <property type="project" value="UniProtKB-SubCell"/>
</dbReference>
<proteinExistence type="predicted"/>
<reference evidence="6" key="1">
    <citation type="journal article" date="2014" name="Int. J. Syst. Evol. Microbiol.">
        <title>Complete genome sequence of Corynebacterium casei LMG S-19264T (=DSM 44701T), isolated from a smear-ripened cheese.</title>
        <authorList>
            <consortium name="US DOE Joint Genome Institute (JGI-PGF)"/>
            <person name="Walter F."/>
            <person name="Albersmeier A."/>
            <person name="Kalinowski J."/>
            <person name="Ruckert C."/>
        </authorList>
    </citation>
    <scope>NUCLEOTIDE SEQUENCE</scope>
    <source>
        <strain evidence="6">CGMCC 1.15330</strain>
    </source>
</reference>
<evidence type="ECO:0000256" key="5">
    <source>
        <dbReference type="SAM" id="Phobius"/>
    </source>
</evidence>
<keyword evidence="7" id="KW-1185">Reference proteome</keyword>
<feature type="transmembrane region" description="Helical" evidence="5">
    <location>
        <begin position="110"/>
        <end position="130"/>
    </location>
</feature>
<comment type="caution">
    <text evidence="6">The sequence shown here is derived from an EMBL/GenBank/DDBJ whole genome shotgun (WGS) entry which is preliminary data.</text>
</comment>
<evidence type="ECO:0000256" key="3">
    <source>
        <dbReference type="ARBA" id="ARBA00022989"/>
    </source>
</evidence>
<feature type="transmembrane region" description="Helical" evidence="5">
    <location>
        <begin position="70"/>
        <end position="90"/>
    </location>
</feature>
<evidence type="ECO:0000313" key="7">
    <source>
        <dbReference type="Proteomes" id="UP000623067"/>
    </source>
</evidence>
<sequence length="140" mass="14983">MTAKSLSRPILAALYAAAGLLHLLLPAPFVAIVPHLVPAPAAMVMLTGLAEIAGAIGIAQPWSPRLRVAAGWGLAAYALCVWPANVQHMLLDLGRPGHGLGLVYHVPRLALQPVLIWWPLWVTGIVDWPFRSDPAAKRSQ</sequence>
<accession>A0A916SY57</accession>
<evidence type="ECO:0000256" key="4">
    <source>
        <dbReference type="ARBA" id="ARBA00023136"/>
    </source>
</evidence>
<evidence type="ECO:0000256" key="1">
    <source>
        <dbReference type="ARBA" id="ARBA00004141"/>
    </source>
</evidence>
<reference evidence="6" key="2">
    <citation type="submission" date="2020-09" db="EMBL/GenBank/DDBJ databases">
        <authorList>
            <person name="Sun Q."/>
            <person name="Zhou Y."/>
        </authorList>
    </citation>
    <scope>NUCLEOTIDE SEQUENCE</scope>
    <source>
        <strain evidence="6">CGMCC 1.15330</strain>
    </source>
</reference>
<dbReference type="AlphaFoldDB" id="A0A916SY57"/>
<protein>
    <submittedName>
        <fullName evidence="6">Membrane protein</fullName>
    </submittedName>
</protein>
<evidence type="ECO:0000256" key="2">
    <source>
        <dbReference type="ARBA" id="ARBA00022692"/>
    </source>
</evidence>
<feature type="transmembrane region" description="Helical" evidence="5">
    <location>
        <begin position="36"/>
        <end position="58"/>
    </location>
</feature>
<organism evidence="6 7">
    <name type="scientific">Sphingomonas metalli</name>
    <dbReference type="NCBI Taxonomy" id="1779358"/>
    <lineage>
        <taxon>Bacteria</taxon>
        <taxon>Pseudomonadati</taxon>
        <taxon>Pseudomonadota</taxon>
        <taxon>Alphaproteobacteria</taxon>
        <taxon>Sphingomonadales</taxon>
        <taxon>Sphingomonadaceae</taxon>
        <taxon>Sphingomonas</taxon>
    </lineage>
</organism>
<dbReference type="Pfam" id="PF13564">
    <property type="entry name" value="DoxX_2"/>
    <property type="match status" value="1"/>
</dbReference>
<name>A0A916SY57_9SPHN</name>
<dbReference type="InterPro" id="IPR032808">
    <property type="entry name" value="DoxX"/>
</dbReference>
<keyword evidence="2 5" id="KW-0812">Transmembrane</keyword>
<gene>
    <name evidence="6" type="ORF">GCM10011380_06230</name>
</gene>